<accession>A0AA40ABK2</accession>
<feature type="compositionally biased region" description="Low complexity" evidence="1">
    <location>
        <begin position="417"/>
        <end position="434"/>
    </location>
</feature>
<dbReference type="Proteomes" id="UP001172101">
    <property type="component" value="Unassembled WGS sequence"/>
</dbReference>
<dbReference type="RefSeq" id="XP_060294043.1">
    <property type="nucleotide sequence ID" value="XM_060435641.1"/>
</dbReference>
<evidence type="ECO:0000313" key="2">
    <source>
        <dbReference type="EMBL" id="KAK0712720.1"/>
    </source>
</evidence>
<gene>
    <name evidence="2" type="ORF">B0T26DRAFT_597263</name>
</gene>
<evidence type="ECO:0000313" key="3">
    <source>
        <dbReference type="Proteomes" id="UP001172101"/>
    </source>
</evidence>
<dbReference type="AlphaFoldDB" id="A0AA40ABK2"/>
<dbReference type="SUPFAM" id="SSF56112">
    <property type="entry name" value="Protein kinase-like (PK-like)"/>
    <property type="match status" value="1"/>
</dbReference>
<feature type="compositionally biased region" description="Basic and acidic residues" evidence="1">
    <location>
        <begin position="476"/>
        <end position="485"/>
    </location>
</feature>
<reference evidence="2" key="1">
    <citation type="submission" date="2023-06" db="EMBL/GenBank/DDBJ databases">
        <title>Genome-scale phylogeny and comparative genomics of the fungal order Sordariales.</title>
        <authorList>
            <consortium name="Lawrence Berkeley National Laboratory"/>
            <person name="Hensen N."/>
            <person name="Bonometti L."/>
            <person name="Westerberg I."/>
            <person name="Brannstrom I.O."/>
            <person name="Guillou S."/>
            <person name="Cros-Aarteil S."/>
            <person name="Calhoun S."/>
            <person name="Haridas S."/>
            <person name="Kuo A."/>
            <person name="Mondo S."/>
            <person name="Pangilinan J."/>
            <person name="Riley R."/>
            <person name="LaButti K."/>
            <person name="Andreopoulos B."/>
            <person name="Lipzen A."/>
            <person name="Chen C."/>
            <person name="Yanf M."/>
            <person name="Daum C."/>
            <person name="Ng V."/>
            <person name="Clum A."/>
            <person name="Steindorff A."/>
            <person name="Ohm R."/>
            <person name="Martin F."/>
            <person name="Silar P."/>
            <person name="Natvig D."/>
            <person name="Lalanne C."/>
            <person name="Gautier V."/>
            <person name="Ament-velasquez S.L."/>
            <person name="Kruys A."/>
            <person name="Hutchinson M.I."/>
            <person name="Powell A.J."/>
            <person name="Barry K."/>
            <person name="Miller A.N."/>
            <person name="Grigoriev I.V."/>
            <person name="Debuchy R."/>
            <person name="Gladieux P."/>
            <person name="Thoren M.H."/>
            <person name="Johannesson H."/>
        </authorList>
    </citation>
    <scope>NUCLEOTIDE SEQUENCE</scope>
    <source>
        <strain evidence="2">SMH2392-1A</strain>
    </source>
</reference>
<feature type="non-terminal residue" evidence="2">
    <location>
        <position position="1"/>
    </location>
</feature>
<keyword evidence="3" id="KW-1185">Reference proteome</keyword>
<comment type="caution">
    <text evidence="2">The sequence shown here is derived from an EMBL/GenBank/DDBJ whole genome shotgun (WGS) entry which is preliminary data.</text>
</comment>
<protein>
    <submittedName>
        <fullName evidence="2">Uncharacterized protein</fullName>
    </submittedName>
</protein>
<name>A0AA40ABK2_9PEZI</name>
<dbReference type="EMBL" id="JAUIRO010000005">
    <property type="protein sequence ID" value="KAK0712720.1"/>
    <property type="molecule type" value="Genomic_DNA"/>
</dbReference>
<organism evidence="2 3">
    <name type="scientific">Lasiosphaeria miniovina</name>
    <dbReference type="NCBI Taxonomy" id="1954250"/>
    <lineage>
        <taxon>Eukaryota</taxon>
        <taxon>Fungi</taxon>
        <taxon>Dikarya</taxon>
        <taxon>Ascomycota</taxon>
        <taxon>Pezizomycotina</taxon>
        <taxon>Sordariomycetes</taxon>
        <taxon>Sordariomycetidae</taxon>
        <taxon>Sordariales</taxon>
        <taxon>Lasiosphaeriaceae</taxon>
        <taxon>Lasiosphaeria</taxon>
    </lineage>
</organism>
<feature type="non-terminal residue" evidence="2">
    <location>
        <position position="729"/>
    </location>
</feature>
<dbReference type="GeneID" id="85318911"/>
<proteinExistence type="predicted"/>
<evidence type="ECO:0000256" key="1">
    <source>
        <dbReference type="SAM" id="MobiDB-lite"/>
    </source>
</evidence>
<sequence>AREEIAQLRCQLEAAKAREAQERHEKELAKAREEAAKAREEAAKAREEAAKAREEAAKAREEQERREKEWLRLETRETTFLEYLRNCHSHLYNSLQLADASMSSTGSTKVLGKFYPKRLLLWTQFVDVLRPRYFDLVRKICGESQLFEPANTTKNLGATISDDLAGNEKAIDRFEVDAVERPVRRILKVLATHEEAGREYRCAELRFSSNLLELTQATGPNRRLASEWRHKHPKTKPDGIGLRTRPGGGESLALVYDYKAAHKIAVEHLRSAVAKEQLFLEVVARVNGATFSSNTEVKHRENAETSVAMALTQVFDYMITYGVSYGYVAAGRSLLLLFVDRNDLQTLYCHPCIPGDDVEEPTGDWADRLSRTAVAQLVSFCLLSLQFDALEGLSLEAALSRAKTTLQKWPEPYGDAASFGFEPAESSSASSSQATDGSEFVSNAEPTGPRTGLRSQSSCKSAGVLLQGDEDAEEDKEGHSARDASRSSNKRKRGPSSGSEGEDVAMADSVPTRQYCTQACLLGLKRGGDLDENCPNVSLHRSDGFSRHPIDADQFTDLVNRQLLRDPYQKCRTVDVWSKRGAIGWLFKLELSPHGYTFVGKGTLEGRLDRLEHEGQVYARLDHLQGEVVPVHLGLVRLDPGYIIPGARFVVHMMLMSWAGEKPGVSVGDAETLKMESLTAIRRHGVDHGDDCSANYLWNAERRRIMIIDFDRAHLLPLPEPQAISTLKK</sequence>
<dbReference type="InterPro" id="IPR011009">
    <property type="entry name" value="Kinase-like_dom_sf"/>
</dbReference>
<feature type="region of interest" description="Disordered" evidence="1">
    <location>
        <begin position="17"/>
        <end position="65"/>
    </location>
</feature>
<feature type="region of interest" description="Disordered" evidence="1">
    <location>
        <begin position="417"/>
        <end position="506"/>
    </location>
</feature>